<organism evidence="2 3">
    <name type="scientific">Kriegella aquimaris</name>
    <dbReference type="NCBI Taxonomy" id="192904"/>
    <lineage>
        <taxon>Bacteria</taxon>
        <taxon>Pseudomonadati</taxon>
        <taxon>Bacteroidota</taxon>
        <taxon>Flavobacteriia</taxon>
        <taxon>Flavobacteriales</taxon>
        <taxon>Flavobacteriaceae</taxon>
        <taxon>Kriegella</taxon>
    </lineage>
</organism>
<dbReference type="EMBL" id="FNGV01000016">
    <property type="protein sequence ID" value="SDM87149.1"/>
    <property type="molecule type" value="Genomic_DNA"/>
</dbReference>
<gene>
    <name evidence="2" type="ORF">SAMN04488514_11633</name>
</gene>
<dbReference type="Proteomes" id="UP000199440">
    <property type="component" value="Unassembled WGS sequence"/>
</dbReference>
<accession>A0A1G9WRZ9</accession>
<evidence type="ECO:0000313" key="3">
    <source>
        <dbReference type="Proteomes" id="UP000199440"/>
    </source>
</evidence>
<feature type="transmembrane region" description="Helical" evidence="1">
    <location>
        <begin position="122"/>
        <end position="141"/>
    </location>
</feature>
<dbReference type="AlphaFoldDB" id="A0A1G9WRZ9"/>
<keyword evidence="1" id="KW-1133">Transmembrane helix</keyword>
<reference evidence="3" key="1">
    <citation type="submission" date="2016-10" db="EMBL/GenBank/DDBJ databases">
        <authorList>
            <person name="Varghese N."/>
            <person name="Submissions S."/>
        </authorList>
    </citation>
    <scope>NUCLEOTIDE SEQUENCE [LARGE SCALE GENOMIC DNA]</scope>
    <source>
        <strain evidence="3">DSM 19886</strain>
    </source>
</reference>
<feature type="transmembrane region" description="Helical" evidence="1">
    <location>
        <begin position="74"/>
        <end position="93"/>
    </location>
</feature>
<feature type="transmembrane region" description="Helical" evidence="1">
    <location>
        <begin position="7"/>
        <end position="23"/>
    </location>
</feature>
<evidence type="ECO:0000256" key="1">
    <source>
        <dbReference type="SAM" id="Phobius"/>
    </source>
</evidence>
<keyword evidence="3" id="KW-1185">Reference proteome</keyword>
<name>A0A1G9WRZ9_9FLAO</name>
<dbReference type="STRING" id="192904.SAMN04488514_11633"/>
<keyword evidence="1" id="KW-0472">Membrane</keyword>
<proteinExistence type="predicted"/>
<sequence length="146" mass="15614">MHKIVKILLIVVGLIGAVLWFMLPERDMPAGEAAQSGAMNAMFWVTYLLLGIAVVFSLVFALKNLFSNAANLKKTLFVVVGFLLVVAIAYVLSSGTDVSIEEMADKGLSTTEGTIKNIGTGLNMFFILTIVAVGAMLWGGVKKMGQ</sequence>
<keyword evidence="1" id="KW-0812">Transmembrane</keyword>
<dbReference type="RefSeq" id="WP_089894717.1">
    <property type="nucleotide sequence ID" value="NZ_FNGV01000016.1"/>
</dbReference>
<dbReference type="OrthoDB" id="1449378at2"/>
<protein>
    <submittedName>
        <fullName evidence="2">Uncharacterized protein</fullName>
    </submittedName>
</protein>
<feature type="transmembrane region" description="Helical" evidence="1">
    <location>
        <begin position="43"/>
        <end position="62"/>
    </location>
</feature>
<evidence type="ECO:0000313" key="2">
    <source>
        <dbReference type="EMBL" id="SDM87149.1"/>
    </source>
</evidence>